<evidence type="ECO:0000313" key="2">
    <source>
        <dbReference type="Proteomes" id="UP001221411"/>
    </source>
</evidence>
<reference evidence="1 2" key="1">
    <citation type="submission" date="2022-11" db="EMBL/GenBank/DDBJ databases">
        <title>Minimal conservation of predation-associated metabolite biosynthetic gene clusters underscores biosynthetic potential of Myxococcota including descriptions for ten novel species: Archangium lansinium sp. nov., Myxococcus landrumus sp. nov., Nannocystis bai.</title>
        <authorList>
            <person name="Ahearne A."/>
            <person name="Stevens C."/>
            <person name="Dowd S."/>
        </authorList>
    </citation>
    <scope>NUCLEOTIDE SEQUENCE [LARGE SCALE GENOMIC DNA]</scope>
    <source>
        <strain evidence="1 2">RJM3</strain>
    </source>
</reference>
<keyword evidence="2" id="KW-1185">Reference proteome</keyword>
<proteinExistence type="predicted"/>
<evidence type="ECO:0000313" key="1">
    <source>
        <dbReference type="EMBL" id="MDC0743010.1"/>
    </source>
</evidence>
<dbReference type="Proteomes" id="UP001221411">
    <property type="component" value="Unassembled WGS sequence"/>
</dbReference>
<gene>
    <name evidence="1" type="ORF">POL67_16800</name>
</gene>
<evidence type="ECO:0008006" key="3">
    <source>
        <dbReference type="Google" id="ProtNLM"/>
    </source>
</evidence>
<organism evidence="1 2">
    <name type="scientific">Polyangium mundeleinium</name>
    <dbReference type="NCBI Taxonomy" id="2995306"/>
    <lineage>
        <taxon>Bacteria</taxon>
        <taxon>Pseudomonadati</taxon>
        <taxon>Myxococcota</taxon>
        <taxon>Polyangia</taxon>
        <taxon>Polyangiales</taxon>
        <taxon>Polyangiaceae</taxon>
        <taxon>Polyangium</taxon>
    </lineage>
</organism>
<sequence length="259" mass="28355">MYLDLLSAGNNGFETAINRSFPRFRSSRLSAVVTALQRVQASPIQLNMANLMHALHTWRTQDPNEWANRGGTNGVAYRLWMETKQRLRNATGYLPYPNDPLLPGGCPGTTLLGTYVPPAPEGVGEICHGFTYRWLVARGKLPETRPAQGAGWNGVVMAPVLFPNGVNTYAAARAGGVLQVQAGDLVGFYDPNTLLLQHTVIVEAQNLWFGANNAGTFQQPIGRTQVNLNAVPMGYAWIDGGNQWQTPLGTCDVVYRRFP</sequence>
<name>A0ABT5EME5_9BACT</name>
<comment type="caution">
    <text evidence="1">The sequence shown here is derived from an EMBL/GenBank/DDBJ whole genome shotgun (WGS) entry which is preliminary data.</text>
</comment>
<protein>
    <recommendedName>
        <fullName evidence="3">CHAP domain-containing protein</fullName>
    </recommendedName>
</protein>
<dbReference type="RefSeq" id="WP_271918376.1">
    <property type="nucleotide sequence ID" value="NZ_JAQNDO010000001.1"/>
</dbReference>
<dbReference type="EMBL" id="JAQNDO010000001">
    <property type="protein sequence ID" value="MDC0743010.1"/>
    <property type="molecule type" value="Genomic_DNA"/>
</dbReference>
<accession>A0ABT5EME5</accession>